<dbReference type="InterPro" id="IPR010982">
    <property type="entry name" value="Lambda_DNA-bd_dom_sf"/>
</dbReference>
<dbReference type="Gene3D" id="1.10.260.40">
    <property type="entry name" value="lambda repressor-like DNA-binding domains"/>
    <property type="match status" value="1"/>
</dbReference>
<sequence>MKRQVKRQYLRDTRMRLGVTLEELANEGCGGIARQSLQYHEFGMTNPTAKTASEVAAYLSKRRDEIVKNLLDQIAELSAIDFTTEALYQVNGGF</sequence>
<proteinExistence type="predicted"/>
<dbReference type="Pfam" id="PF01381">
    <property type="entry name" value="HTH_3"/>
    <property type="match status" value="1"/>
</dbReference>
<feature type="domain" description="HTH cro/C1-type" evidence="1">
    <location>
        <begin position="10"/>
        <end position="66"/>
    </location>
</feature>
<evidence type="ECO:0000313" key="2">
    <source>
        <dbReference type="EMBL" id="MBL0387891.1"/>
    </source>
</evidence>
<evidence type="ECO:0000313" key="3">
    <source>
        <dbReference type="Proteomes" id="UP000602284"/>
    </source>
</evidence>
<dbReference type="Proteomes" id="UP000602284">
    <property type="component" value="Unassembled WGS sequence"/>
</dbReference>
<dbReference type="SUPFAM" id="SSF47413">
    <property type="entry name" value="lambda repressor-like DNA-binding domains"/>
    <property type="match status" value="1"/>
</dbReference>
<dbReference type="InterPro" id="IPR001387">
    <property type="entry name" value="Cro/C1-type_HTH"/>
</dbReference>
<dbReference type="RefSeq" id="WP_201636325.1">
    <property type="nucleotide sequence ID" value="NZ_JAEQNB010000004.1"/>
</dbReference>
<keyword evidence="3" id="KW-1185">Reference proteome</keyword>
<organism evidence="2 3">
    <name type="scientific">Tumebacillus amylolyticus</name>
    <dbReference type="NCBI Taxonomy" id="2801339"/>
    <lineage>
        <taxon>Bacteria</taxon>
        <taxon>Bacillati</taxon>
        <taxon>Bacillota</taxon>
        <taxon>Bacilli</taxon>
        <taxon>Bacillales</taxon>
        <taxon>Alicyclobacillaceae</taxon>
        <taxon>Tumebacillus</taxon>
    </lineage>
</organism>
<evidence type="ECO:0000259" key="1">
    <source>
        <dbReference type="PROSITE" id="PS50943"/>
    </source>
</evidence>
<protein>
    <submittedName>
        <fullName evidence="2">Helix-turn-helix transcriptional regulator</fullName>
    </submittedName>
</protein>
<comment type="caution">
    <text evidence="2">The sequence shown here is derived from an EMBL/GenBank/DDBJ whole genome shotgun (WGS) entry which is preliminary data.</text>
</comment>
<name>A0ABS1JC93_9BACL</name>
<gene>
    <name evidence="2" type="ORF">JJB07_14715</name>
</gene>
<reference evidence="2 3" key="1">
    <citation type="submission" date="2021-01" db="EMBL/GenBank/DDBJ databases">
        <title>Tumebacillus sp. strain ITR2 16S ribosomal RNA gene Genome sequencing and assembly.</title>
        <authorList>
            <person name="Kang M."/>
        </authorList>
    </citation>
    <scope>NUCLEOTIDE SEQUENCE [LARGE SCALE GENOMIC DNA]</scope>
    <source>
        <strain evidence="2 3">ITR2</strain>
    </source>
</reference>
<accession>A0ABS1JC93</accession>
<dbReference type="EMBL" id="JAEQNB010000004">
    <property type="protein sequence ID" value="MBL0387891.1"/>
    <property type="molecule type" value="Genomic_DNA"/>
</dbReference>
<dbReference type="PROSITE" id="PS50943">
    <property type="entry name" value="HTH_CROC1"/>
    <property type="match status" value="1"/>
</dbReference>